<proteinExistence type="predicted"/>
<organism evidence="1 2">
    <name type="scientific">Eubacterium plexicaudatum ASF492</name>
    <dbReference type="NCBI Taxonomy" id="1235802"/>
    <lineage>
        <taxon>Bacteria</taxon>
        <taxon>Bacillati</taxon>
        <taxon>Bacillota</taxon>
        <taxon>Clostridia</taxon>
        <taxon>Eubacteriales</taxon>
        <taxon>Eubacteriaceae</taxon>
        <taxon>Eubacterium</taxon>
    </lineage>
</organism>
<evidence type="ECO:0000313" key="1">
    <source>
        <dbReference type="EMBL" id="EMZ37924.1"/>
    </source>
</evidence>
<dbReference type="EMBL" id="AQFT01000009">
    <property type="protein sequence ID" value="EMZ37924.1"/>
    <property type="molecule type" value="Genomic_DNA"/>
</dbReference>
<gene>
    <name evidence="1" type="ORF">C823_00248</name>
</gene>
<dbReference type="eggNOG" id="ENOG503443X">
    <property type="taxonomic scope" value="Bacteria"/>
</dbReference>
<comment type="caution">
    <text evidence="1">The sequence shown here is derived from an EMBL/GenBank/DDBJ whole genome shotgun (WGS) entry which is preliminary data.</text>
</comment>
<evidence type="ECO:0000313" key="2">
    <source>
        <dbReference type="Proteomes" id="UP000012589"/>
    </source>
</evidence>
<dbReference type="AlphaFoldDB" id="N2BM71"/>
<dbReference type="Proteomes" id="UP000012589">
    <property type="component" value="Unassembled WGS sequence"/>
</dbReference>
<protein>
    <submittedName>
        <fullName evidence="1">Uncharacterized protein</fullName>
    </submittedName>
</protein>
<name>N2BM71_9FIRM</name>
<dbReference type="PATRIC" id="fig|1235802.3.peg.260"/>
<dbReference type="OrthoDB" id="2067613at2"/>
<sequence length="204" mass="24295">MKKFFSIEFNKIIDIKNDLFSEYYAQNSGTSVKGALSLLNKLRNSEMHFFIDKDTFLLEKEFQQLYNFMIGFYDILHFYSLLPFCGRFARWKYTKLQFDRKTLSDFTYKNAVRNTKFVRNLKEQLEREIFPASIGGSAFNIADSIACVLNEYQGNRFEELSIYIETMLGYKILTYHDEAEEYEIEGQYGIEKGCNVYRQYYIDI</sequence>
<dbReference type="STRING" id="1235802.C823_00248"/>
<reference evidence="1 2" key="1">
    <citation type="journal article" date="2014" name="Genome Announc.">
        <title>Draft genome sequences of the altered schaedler flora, a defined bacterial community from gnotobiotic mice.</title>
        <authorList>
            <person name="Wannemuehler M.J."/>
            <person name="Overstreet A.M."/>
            <person name="Ward D.V."/>
            <person name="Phillips G.J."/>
        </authorList>
    </citation>
    <scope>NUCLEOTIDE SEQUENCE [LARGE SCALE GENOMIC DNA]</scope>
    <source>
        <strain evidence="1 2">ASF492</strain>
    </source>
</reference>
<dbReference type="HOGENOM" id="CLU_1341562_0_0_9"/>
<keyword evidence="2" id="KW-1185">Reference proteome</keyword>
<accession>N2BM71</accession>